<dbReference type="PANTHER" id="PTHR12131">
    <property type="entry name" value="ATP-DEPENDENT RNA AND DNA HELICASE"/>
    <property type="match status" value="1"/>
</dbReference>
<dbReference type="STRING" id="670386.D3B594"/>
<accession>D3B594</accession>
<keyword evidence="3" id="KW-0963">Cytoplasm</keyword>
<keyword evidence="5" id="KW-0378">Hydrolase</keyword>
<comment type="similarity">
    <text evidence="2">Belongs to the helicase family. SKI2 subfamily.</text>
</comment>
<dbReference type="Pfam" id="PF21408">
    <property type="entry name" value="MTR4-like_stalk"/>
    <property type="match status" value="1"/>
</dbReference>
<dbReference type="OMA" id="DHVNIIM"/>
<dbReference type="InterPro" id="IPR011545">
    <property type="entry name" value="DEAD/DEAH_box_helicase_dom"/>
</dbReference>
<dbReference type="GO" id="GO:0005524">
    <property type="term" value="F:ATP binding"/>
    <property type="evidence" value="ECO:0007669"/>
    <property type="project" value="UniProtKB-KW"/>
</dbReference>
<evidence type="ECO:0000256" key="9">
    <source>
        <dbReference type="SAM" id="MobiDB-lite"/>
    </source>
</evidence>
<evidence type="ECO:0000256" key="6">
    <source>
        <dbReference type="ARBA" id="ARBA00022806"/>
    </source>
</evidence>
<dbReference type="GO" id="GO:0016787">
    <property type="term" value="F:hydrolase activity"/>
    <property type="evidence" value="ECO:0007669"/>
    <property type="project" value="UniProtKB-KW"/>
</dbReference>
<name>D3B594_HETP5</name>
<keyword evidence="6 12" id="KW-0347">Helicase</keyword>
<dbReference type="GO" id="GO:0070478">
    <property type="term" value="P:nuclear-transcribed mRNA catabolic process, 3'-5' exonucleolytic nonsense-mediated decay"/>
    <property type="evidence" value="ECO:0007669"/>
    <property type="project" value="TreeGrafter"/>
</dbReference>
<dbReference type="PANTHER" id="PTHR12131:SF1">
    <property type="entry name" value="ATP-DEPENDENT RNA HELICASE SUPV3L1, MITOCHONDRIAL-RELATED"/>
    <property type="match status" value="1"/>
</dbReference>
<dbReference type="FunCoup" id="D3B594">
    <property type="interactions" value="367"/>
</dbReference>
<dbReference type="InParanoid" id="D3B594"/>
<evidence type="ECO:0000259" key="11">
    <source>
        <dbReference type="PROSITE" id="PS51194"/>
    </source>
</evidence>
<dbReference type="GO" id="GO:0003723">
    <property type="term" value="F:RNA binding"/>
    <property type="evidence" value="ECO:0007669"/>
    <property type="project" value="UniProtKB-KW"/>
</dbReference>
<dbReference type="Pfam" id="PF00270">
    <property type="entry name" value="DEAD"/>
    <property type="match status" value="1"/>
</dbReference>
<comment type="caution">
    <text evidence="12">The sequence shown here is derived from an EMBL/GenBank/DDBJ whole genome shotgun (WGS) entry which is preliminary data.</text>
</comment>
<dbReference type="SUPFAM" id="SSF52540">
    <property type="entry name" value="P-loop containing nucleoside triphosphate hydrolases"/>
    <property type="match status" value="1"/>
</dbReference>
<evidence type="ECO:0000256" key="5">
    <source>
        <dbReference type="ARBA" id="ARBA00022801"/>
    </source>
</evidence>
<keyword evidence="8" id="KW-0694">RNA-binding</keyword>
<dbReference type="Pfam" id="PF13234">
    <property type="entry name" value="MTR4_beta-barrel"/>
    <property type="match status" value="1"/>
</dbReference>
<dbReference type="Pfam" id="PF08148">
    <property type="entry name" value="DSHCT"/>
    <property type="match status" value="1"/>
</dbReference>
<dbReference type="Pfam" id="PF17911">
    <property type="entry name" value="Ski2_N"/>
    <property type="match status" value="1"/>
</dbReference>
<feature type="compositionally biased region" description="Basic and acidic residues" evidence="9">
    <location>
        <begin position="284"/>
        <end position="301"/>
    </location>
</feature>
<dbReference type="FunFam" id="3.40.50.300:FF:000354">
    <property type="entry name" value="ATP-dependent RNA helicase SKI2"/>
    <property type="match status" value="1"/>
</dbReference>
<dbReference type="GeneID" id="31359094"/>
<feature type="region of interest" description="Disordered" evidence="9">
    <location>
        <begin position="235"/>
        <end position="305"/>
    </location>
</feature>
<dbReference type="InterPro" id="IPR040801">
    <property type="entry name" value="Ski2_N"/>
</dbReference>
<feature type="compositionally biased region" description="Acidic residues" evidence="9">
    <location>
        <begin position="254"/>
        <end position="283"/>
    </location>
</feature>
<dbReference type="SMART" id="SM00487">
    <property type="entry name" value="DEXDc"/>
    <property type="match status" value="1"/>
</dbReference>
<evidence type="ECO:0000313" key="12">
    <source>
        <dbReference type="EMBL" id="EFA83459.1"/>
    </source>
</evidence>
<proteinExistence type="inferred from homology"/>
<dbReference type="CDD" id="cd18795">
    <property type="entry name" value="SF2_C_Ski2"/>
    <property type="match status" value="1"/>
</dbReference>
<dbReference type="SMART" id="SM01142">
    <property type="entry name" value="DSHCT"/>
    <property type="match status" value="1"/>
</dbReference>
<dbReference type="InterPro" id="IPR014001">
    <property type="entry name" value="Helicase_ATP-bd"/>
</dbReference>
<dbReference type="Gene3D" id="1.10.3380.30">
    <property type="match status" value="2"/>
</dbReference>
<keyword evidence="7" id="KW-0067">ATP-binding</keyword>
<gene>
    <name evidence="12" type="ORF">PPL_03607</name>
</gene>
<evidence type="ECO:0000256" key="7">
    <source>
        <dbReference type="ARBA" id="ARBA00022840"/>
    </source>
</evidence>
<dbReference type="Pfam" id="PF00271">
    <property type="entry name" value="Helicase_C"/>
    <property type="match status" value="1"/>
</dbReference>
<dbReference type="GO" id="GO:0055087">
    <property type="term" value="C:Ski complex"/>
    <property type="evidence" value="ECO:0007669"/>
    <property type="project" value="TreeGrafter"/>
</dbReference>
<dbReference type="InterPro" id="IPR025696">
    <property type="entry name" value="Beta-barrel_MTR4"/>
</dbReference>
<evidence type="ECO:0000256" key="2">
    <source>
        <dbReference type="ARBA" id="ARBA00010140"/>
    </source>
</evidence>
<dbReference type="RefSeq" id="XP_020435576.1">
    <property type="nucleotide sequence ID" value="XM_020574534.1"/>
</dbReference>
<dbReference type="PROSITE" id="PS51192">
    <property type="entry name" value="HELICASE_ATP_BIND_1"/>
    <property type="match status" value="1"/>
</dbReference>
<evidence type="ECO:0000259" key="10">
    <source>
        <dbReference type="PROSITE" id="PS51192"/>
    </source>
</evidence>
<feature type="compositionally biased region" description="Gly residues" evidence="9">
    <location>
        <begin position="584"/>
        <end position="604"/>
    </location>
</feature>
<reference evidence="12 13" key="1">
    <citation type="journal article" date="2011" name="Genome Res.">
        <title>Phylogeny-wide analysis of social amoeba genomes highlights ancient origins for complex intercellular communication.</title>
        <authorList>
            <person name="Heidel A.J."/>
            <person name="Lawal H.M."/>
            <person name="Felder M."/>
            <person name="Schilde C."/>
            <person name="Helps N.R."/>
            <person name="Tunggal B."/>
            <person name="Rivero F."/>
            <person name="John U."/>
            <person name="Schleicher M."/>
            <person name="Eichinger L."/>
            <person name="Platzer M."/>
            <person name="Noegel A.A."/>
            <person name="Schaap P."/>
            <person name="Gloeckner G."/>
        </authorList>
    </citation>
    <scope>NUCLEOTIDE SEQUENCE [LARGE SCALE GENOMIC DNA]</scope>
    <source>
        <strain evidence="13">ATCC 26659 / Pp 5 / PN500</strain>
    </source>
</reference>
<dbReference type="InterPro" id="IPR001650">
    <property type="entry name" value="Helicase_C-like"/>
</dbReference>
<feature type="region of interest" description="Disordered" evidence="9">
    <location>
        <begin position="580"/>
        <end position="604"/>
    </location>
</feature>
<dbReference type="FunFam" id="1.10.3380.30:FF:000001">
    <property type="entry name" value="Ski2 ATP-dependent RNA helicase"/>
    <property type="match status" value="1"/>
</dbReference>
<evidence type="ECO:0000313" key="13">
    <source>
        <dbReference type="Proteomes" id="UP000001396"/>
    </source>
</evidence>
<feature type="domain" description="Helicase C-terminal" evidence="11">
    <location>
        <begin position="641"/>
        <end position="812"/>
    </location>
</feature>
<feature type="compositionally biased region" description="Low complexity" evidence="9">
    <location>
        <begin position="235"/>
        <end position="251"/>
    </location>
</feature>
<dbReference type="InterPro" id="IPR050699">
    <property type="entry name" value="RNA-DNA_Helicase"/>
</dbReference>
<evidence type="ECO:0000256" key="1">
    <source>
        <dbReference type="ARBA" id="ARBA00004496"/>
    </source>
</evidence>
<sequence length="1275" mass="142837">MTSLSIDQFLNELETLEKKQTNLPKDSPLTFENGVVTTNIIATANGMPDLSVYNRNIDKTISTSLFPISLNNCIPLFNDDTPDLLGKVRDSFTSVSLGKSDFQGCWARDVDCRSLAFKALLSAEGSAPSTTIQLEVDQVNHQLSMSAYKEIELNTNLNATNSTSLMRNWNESGTEFHRGDAQAFPFLPGGMEPAKPTATSSVHANDKSEPIDWMSFWKQPSQLLTKAPGLSHGLSVTTQQKQQQQVTSTSTFELIDEDEEEEEEEYEEEEYEEEVEEEEEEETKGDKESSETVDDSLDKVIGESSSSLENKLESLSIEEIKAKASEATTAISENVERKQWAFNDTKEITTPFKELITNPAIEYPFELDSFQKQAIYHMEKGDSVFISAHTSAGKTVIAEYAIAMAAKNMTRAIYTSPIKALSNQKFRDFKNTFSSVGLITGDVSVNPSAACLVLTTEILRSMLYKGADLIRDIEWVIFDEVHYLNDIDRGVVWEEVIIMLPAHVKIVLLSATVSNPLEFADWIGRTKKMHIYVIGTTKRPVPLEHYIHTQSNDLFKIVDSSRRFLSDGYNKAYASIFKETTNQPGGGNRGGGRGGNMAGGGGGAKRSSGWSKLIMMLKEKNQLPVIVFSFSKAKCQDYAFSLGSNVILTTSGERSIIKVFIEESLARLRAEDKELPQILQIRDFLERGIGVHHGGLLPIVKELVEILFSKSLVKVLFATETFAMGVNMPAKTVVYSHIRKHDGTQFRDLLPGEYTQMSGRAGRRGLDAVGTVILACWKDLPEQTTMESMILGVPSKLHSQFRLTYNMILNLLRVQDFKVEDMIKRSFSEFATQKDVPEMRNAIESLRKDYEAIPPIQCILGEPDIENYYNMYSEIKSSSSFTQRAILSSQSDAHFQAGRVVVYNPKNQSSVFIGCLLGCSIPSGGGGSRQFANSQINRTFRIFVAHEDGTYKIVNSESGDEEIKRICNEKLKIELKSIEAGEAASSSVLVQQLHRLVEEYPLPLGPPALDPITKLKLKSVEFVENYQRLQKLEQLLPESKCHKCPKLSEHFALTENRAKIHQQLAQVTHSASDENLALMPEFQTRLKILRTLGYIDEDNNVLLKGKVSREVNTCEELIVPELIFENFFLALEPAEIVAVLSTMIFHEKDATAPSLTPRLNEARKSLEKLADRIKDMEHDHGLETPTNGEESKILNFGLMEVCYEWAKGMPFHEICRLTNVLEGTIVRAITRIGETCQEVRNCARIIGDTKLYQKMDESIKLIKRDIVFASSLYIV</sequence>
<dbReference type="InterPro" id="IPR027417">
    <property type="entry name" value="P-loop_NTPase"/>
</dbReference>
<evidence type="ECO:0000256" key="8">
    <source>
        <dbReference type="ARBA" id="ARBA00022884"/>
    </source>
</evidence>
<dbReference type="SMART" id="SM00490">
    <property type="entry name" value="HELICc"/>
    <property type="match status" value="1"/>
</dbReference>
<comment type="subcellular location">
    <subcellularLocation>
        <location evidence="1">Cytoplasm</location>
    </subcellularLocation>
</comment>
<evidence type="ECO:0000256" key="4">
    <source>
        <dbReference type="ARBA" id="ARBA00022741"/>
    </source>
</evidence>
<organism evidence="12 13">
    <name type="scientific">Heterostelium pallidum (strain ATCC 26659 / Pp 5 / PN500)</name>
    <name type="common">Cellular slime mold</name>
    <name type="synonym">Polysphondylium pallidum</name>
    <dbReference type="NCBI Taxonomy" id="670386"/>
    <lineage>
        <taxon>Eukaryota</taxon>
        <taxon>Amoebozoa</taxon>
        <taxon>Evosea</taxon>
        <taxon>Eumycetozoa</taxon>
        <taxon>Dictyostelia</taxon>
        <taxon>Acytosteliales</taxon>
        <taxon>Acytosteliaceae</taxon>
        <taxon>Heterostelium</taxon>
    </lineage>
</organism>
<keyword evidence="13" id="KW-1185">Reference proteome</keyword>
<dbReference type="InterPro" id="IPR048392">
    <property type="entry name" value="MTR4-like_stalk"/>
</dbReference>
<dbReference type="AlphaFoldDB" id="D3B594"/>
<dbReference type="Proteomes" id="UP000001396">
    <property type="component" value="Unassembled WGS sequence"/>
</dbReference>
<dbReference type="FunFam" id="3.40.50.300:FF:000987">
    <property type="entry name" value="DEAD/DEAH box RNA helicase"/>
    <property type="match status" value="1"/>
</dbReference>
<keyword evidence="4" id="KW-0547">Nucleotide-binding</keyword>
<feature type="domain" description="Helicase ATP-binding" evidence="10">
    <location>
        <begin position="375"/>
        <end position="531"/>
    </location>
</feature>
<dbReference type="Gene3D" id="3.40.50.300">
    <property type="entry name" value="P-loop containing nucleotide triphosphate hydrolases"/>
    <property type="match status" value="2"/>
</dbReference>
<dbReference type="PROSITE" id="PS51194">
    <property type="entry name" value="HELICASE_CTER"/>
    <property type="match status" value="1"/>
</dbReference>
<dbReference type="InterPro" id="IPR016438">
    <property type="entry name" value="SKI2-like"/>
</dbReference>
<dbReference type="PIRSF" id="PIRSF005198">
    <property type="entry name" value="Antiviral_helicase_SKI2"/>
    <property type="match status" value="1"/>
</dbReference>
<dbReference type="GO" id="GO:0003724">
    <property type="term" value="F:RNA helicase activity"/>
    <property type="evidence" value="ECO:0007669"/>
    <property type="project" value="InterPro"/>
</dbReference>
<protein>
    <submittedName>
        <fullName evidence="12">DEAD/DEAH box helicase</fullName>
    </submittedName>
</protein>
<dbReference type="EMBL" id="ADBJ01000015">
    <property type="protein sequence ID" value="EFA83459.1"/>
    <property type="molecule type" value="Genomic_DNA"/>
</dbReference>
<dbReference type="InterPro" id="IPR012961">
    <property type="entry name" value="Ski2/MTR4_C"/>
</dbReference>
<evidence type="ECO:0000256" key="3">
    <source>
        <dbReference type="ARBA" id="ARBA00022490"/>
    </source>
</evidence>